<dbReference type="Pfam" id="PF22622">
    <property type="entry name" value="MFE-2_hydrat-2_N"/>
    <property type="match status" value="1"/>
</dbReference>
<dbReference type="EMBL" id="BDRX01000089">
    <property type="protein sequence ID" value="GBF96964.1"/>
    <property type="molecule type" value="Genomic_DNA"/>
</dbReference>
<dbReference type="CDD" id="cd03448">
    <property type="entry name" value="HDE_HSD"/>
    <property type="match status" value="1"/>
</dbReference>
<feature type="domain" description="Peroxisomal multifunctional enzyme type 2-like N-terminal" evidence="3">
    <location>
        <begin position="24"/>
        <end position="150"/>
    </location>
</feature>
<dbReference type="SUPFAM" id="SSF54637">
    <property type="entry name" value="Thioesterase/thiol ester dehydrase-isomerase"/>
    <property type="match status" value="2"/>
</dbReference>
<dbReference type="Gene3D" id="3.10.129.10">
    <property type="entry name" value="Hotdog Thioesterase"/>
    <property type="match status" value="1"/>
</dbReference>
<dbReference type="GO" id="GO:0044594">
    <property type="term" value="F:17-beta-hydroxysteroid dehydrogenase (NAD+) activity"/>
    <property type="evidence" value="ECO:0007669"/>
    <property type="project" value="TreeGrafter"/>
</dbReference>
<keyword evidence="5" id="KW-1185">Reference proteome</keyword>
<accession>A0A2V0PAT8</accession>
<organism evidence="4 5">
    <name type="scientific">Raphidocelis subcapitata</name>
    <dbReference type="NCBI Taxonomy" id="307507"/>
    <lineage>
        <taxon>Eukaryota</taxon>
        <taxon>Viridiplantae</taxon>
        <taxon>Chlorophyta</taxon>
        <taxon>core chlorophytes</taxon>
        <taxon>Chlorophyceae</taxon>
        <taxon>CS clade</taxon>
        <taxon>Sphaeropleales</taxon>
        <taxon>Selenastraceae</taxon>
        <taxon>Raphidocelis</taxon>
    </lineage>
</organism>
<dbReference type="Pfam" id="PF01575">
    <property type="entry name" value="MaoC_dehydratas"/>
    <property type="match status" value="1"/>
</dbReference>
<feature type="region of interest" description="Disordered" evidence="1">
    <location>
        <begin position="160"/>
        <end position="180"/>
    </location>
</feature>
<sequence length="316" mass="33266">MAQQEAAPSPEGLLDALFPSYSHSYSARDVCLYALGVGCGAADLRFTFEGAKDFAVLPTFFAIPAHPAIHAVPLDRFLPQCNPSRGLHAEQYIELPSERPPTDADVVTSVQVVDAQSKAKGAVVVVRTVTKDARLGHTLAVNEFTSFILGTAPFQGIRRPRARAPAATAPNAPPQRAPDAVVEEATTRDQAALYRLSGDLNPLHIDPETAAFVGGYDRPILHGLCTMGVSARLVLREFGGGDPAAVRSIKVRFSKHVFPGDTLQVAMWADPGANAVIFETRVKGRPGAAISNAAVVFRPGRMGGGPAAAAAAASKL</sequence>
<dbReference type="InterPro" id="IPR002539">
    <property type="entry name" value="MaoC-like_dom"/>
</dbReference>
<evidence type="ECO:0000313" key="4">
    <source>
        <dbReference type="EMBL" id="GBF96964.1"/>
    </source>
</evidence>
<evidence type="ECO:0000313" key="5">
    <source>
        <dbReference type="Proteomes" id="UP000247498"/>
    </source>
</evidence>
<dbReference type="AlphaFoldDB" id="A0A2V0PAT8"/>
<comment type="caution">
    <text evidence="4">The sequence shown here is derived from an EMBL/GenBank/DDBJ whole genome shotgun (WGS) entry which is preliminary data.</text>
</comment>
<dbReference type="OrthoDB" id="60204at2759"/>
<reference evidence="4 5" key="1">
    <citation type="journal article" date="2018" name="Sci. Rep.">
        <title>Raphidocelis subcapitata (=Pseudokirchneriella subcapitata) provides an insight into genome evolution and environmental adaptations in the Sphaeropleales.</title>
        <authorList>
            <person name="Suzuki S."/>
            <person name="Yamaguchi H."/>
            <person name="Nakajima N."/>
            <person name="Kawachi M."/>
        </authorList>
    </citation>
    <scope>NUCLEOTIDE SEQUENCE [LARGE SCALE GENOMIC DNA]</scope>
    <source>
        <strain evidence="4 5">NIES-35</strain>
    </source>
</reference>
<dbReference type="PANTHER" id="PTHR13078:SF56">
    <property type="entry name" value="PEROXISOMAL MULTIFUNCTIONAL ENZYME TYPE 2"/>
    <property type="match status" value="1"/>
</dbReference>
<evidence type="ECO:0000259" key="2">
    <source>
        <dbReference type="Pfam" id="PF01575"/>
    </source>
</evidence>
<evidence type="ECO:0000256" key="1">
    <source>
        <dbReference type="SAM" id="MobiDB-lite"/>
    </source>
</evidence>
<proteinExistence type="predicted"/>
<dbReference type="FunCoup" id="A0A2V0PAT8">
    <property type="interactions" value="870"/>
</dbReference>
<evidence type="ECO:0000259" key="3">
    <source>
        <dbReference type="Pfam" id="PF22622"/>
    </source>
</evidence>
<dbReference type="GO" id="GO:0003857">
    <property type="term" value="F:(3S)-3-hydroxyacyl-CoA dehydrogenase (NAD+) activity"/>
    <property type="evidence" value="ECO:0007669"/>
    <property type="project" value="TreeGrafter"/>
</dbReference>
<name>A0A2V0PAT8_9CHLO</name>
<dbReference type="InParanoid" id="A0A2V0PAT8"/>
<gene>
    <name evidence="4" type="ORF">Rsub_09044</name>
</gene>
<dbReference type="Proteomes" id="UP000247498">
    <property type="component" value="Unassembled WGS sequence"/>
</dbReference>
<dbReference type="STRING" id="307507.A0A2V0PAT8"/>
<dbReference type="InterPro" id="IPR054357">
    <property type="entry name" value="MFE-2_N"/>
</dbReference>
<feature type="domain" description="MaoC-like" evidence="2">
    <location>
        <begin position="173"/>
        <end position="270"/>
    </location>
</feature>
<dbReference type="InterPro" id="IPR029069">
    <property type="entry name" value="HotDog_dom_sf"/>
</dbReference>
<dbReference type="GO" id="GO:0004300">
    <property type="term" value="F:enoyl-CoA hydratase activity"/>
    <property type="evidence" value="ECO:0007669"/>
    <property type="project" value="TreeGrafter"/>
</dbReference>
<dbReference type="GO" id="GO:0006635">
    <property type="term" value="P:fatty acid beta-oxidation"/>
    <property type="evidence" value="ECO:0007669"/>
    <property type="project" value="TreeGrafter"/>
</dbReference>
<dbReference type="GO" id="GO:0005777">
    <property type="term" value="C:peroxisome"/>
    <property type="evidence" value="ECO:0007669"/>
    <property type="project" value="TreeGrafter"/>
</dbReference>
<protein>
    <submittedName>
        <fullName evidence="4">Uncharacterized protein</fullName>
    </submittedName>
</protein>
<dbReference type="PANTHER" id="PTHR13078">
    <property type="entry name" value="PEROXISOMAL MULTIFUNCTIONAL ENZYME TYPE 2-RELATED"/>
    <property type="match status" value="1"/>
</dbReference>